<reference evidence="3 4" key="1">
    <citation type="submission" date="2020-11" db="EMBL/GenBank/DDBJ databases">
        <title>Algicoccus daihaiensis sp.nov., isolated from Daihai Lake in Inner Mongolia.</title>
        <authorList>
            <person name="Kai J."/>
        </authorList>
    </citation>
    <scope>NUCLEOTIDE SEQUENCE [LARGE SCALE GENOMIC DNA]</scope>
    <source>
        <strain evidence="4">f23</strain>
    </source>
</reference>
<dbReference type="InterPro" id="IPR011250">
    <property type="entry name" value="OMP/PagP_B-barrel"/>
</dbReference>
<gene>
    <name evidence="3" type="ORF">DHf2319_03340</name>
</gene>
<protein>
    <recommendedName>
        <fullName evidence="5">OmpW family protein</fullName>
    </recommendedName>
</protein>
<keyword evidence="2" id="KW-0732">Signal</keyword>
<dbReference type="Proteomes" id="UP000831607">
    <property type="component" value="Chromosome"/>
</dbReference>
<proteinExistence type="predicted"/>
<feature type="chain" id="PRO_5047429304" description="OmpW family protein" evidence="2">
    <location>
        <begin position="20"/>
        <end position="215"/>
    </location>
</feature>
<feature type="signal peptide" evidence="2">
    <location>
        <begin position="1"/>
        <end position="19"/>
    </location>
</feature>
<sequence>MLLRAPLCGLALLAGNVFASEAGLGASSDKGFTGLSLYTATGYQHTTIKGENLRVQGTNITLPSRTEKTNGSFWLVGLDYTHVFANRMSLGAQFDYYPKSGQYALSISPGYQFNETVLGYLRFGWANVPTTVEQGVGQPSYKTWLNAYFAGIGAKVNITRGLFAYAELRYSEVDRLNFTSTADVTVAPGVVRSVPIEGSADTSAINAFIGLGYRF</sequence>
<dbReference type="RefSeq" id="WP_243479382.1">
    <property type="nucleotide sequence ID" value="NZ_CP063982.1"/>
</dbReference>
<evidence type="ECO:0000256" key="2">
    <source>
        <dbReference type="SAM" id="SignalP"/>
    </source>
</evidence>
<evidence type="ECO:0008006" key="5">
    <source>
        <dbReference type="Google" id="ProtNLM"/>
    </source>
</evidence>
<evidence type="ECO:0000313" key="4">
    <source>
        <dbReference type="Proteomes" id="UP000831607"/>
    </source>
</evidence>
<dbReference type="Gene3D" id="2.40.160.20">
    <property type="match status" value="1"/>
</dbReference>
<dbReference type="EMBL" id="CP063982">
    <property type="protein sequence ID" value="UOD50965.1"/>
    <property type="molecule type" value="Genomic_DNA"/>
</dbReference>
<organism evidence="3 4">
    <name type="scientific">Orrella daihaiensis</name>
    <dbReference type="NCBI Taxonomy" id="2782176"/>
    <lineage>
        <taxon>Bacteria</taxon>
        <taxon>Pseudomonadati</taxon>
        <taxon>Pseudomonadota</taxon>
        <taxon>Betaproteobacteria</taxon>
        <taxon>Burkholderiales</taxon>
        <taxon>Alcaligenaceae</taxon>
        <taxon>Orrella</taxon>
    </lineage>
</organism>
<dbReference type="SUPFAM" id="SSF56925">
    <property type="entry name" value="OMPA-like"/>
    <property type="match status" value="1"/>
</dbReference>
<evidence type="ECO:0000256" key="1">
    <source>
        <dbReference type="ARBA" id="ARBA00004442"/>
    </source>
</evidence>
<name>A0ABY4API0_9BURK</name>
<comment type="subcellular location">
    <subcellularLocation>
        <location evidence="1">Cell outer membrane</location>
    </subcellularLocation>
</comment>
<accession>A0ABY4API0</accession>
<evidence type="ECO:0000313" key="3">
    <source>
        <dbReference type="EMBL" id="UOD50965.1"/>
    </source>
</evidence>
<keyword evidence="4" id="KW-1185">Reference proteome</keyword>